<evidence type="ECO:0000256" key="1">
    <source>
        <dbReference type="SAM" id="MobiDB-lite"/>
    </source>
</evidence>
<evidence type="ECO:0008006" key="4">
    <source>
        <dbReference type="Google" id="ProtNLM"/>
    </source>
</evidence>
<comment type="caution">
    <text evidence="2">The sequence shown here is derived from an EMBL/GenBank/DDBJ whole genome shotgun (WGS) entry which is preliminary data.</text>
</comment>
<feature type="compositionally biased region" description="Basic and acidic residues" evidence="1">
    <location>
        <begin position="48"/>
        <end position="59"/>
    </location>
</feature>
<dbReference type="GeneID" id="85378865"/>
<dbReference type="EMBL" id="MOPA01000008">
    <property type="protein sequence ID" value="KAK1533998.1"/>
    <property type="molecule type" value="Genomic_DNA"/>
</dbReference>
<dbReference type="Proteomes" id="UP001241169">
    <property type="component" value="Unassembled WGS sequence"/>
</dbReference>
<feature type="region of interest" description="Disordered" evidence="1">
    <location>
        <begin position="159"/>
        <end position="256"/>
    </location>
</feature>
<gene>
    <name evidence="2" type="ORF">CPAR01_10706</name>
</gene>
<feature type="region of interest" description="Disordered" evidence="1">
    <location>
        <begin position="43"/>
        <end position="69"/>
    </location>
</feature>
<keyword evidence="3" id="KW-1185">Reference proteome</keyword>
<feature type="compositionally biased region" description="Low complexity" evidence="1">
    <location>
        <begin position="173"/>
        <end position="182"/>
    </location>
</feature>
<reference evidence="2 3" key="1">
    <citation type="submission" date="2016-10" db="EMBL/GenBank/DDBJ databases">
        <title>The genome sequence of Colletotrichum fioriniae PJ7.</title>
        <authorList>
            <person name="Baroncelli R."/>
        </authorList>
    </citation>
    <scope>NUCLEOTIDE SEQUENCE [LARGE SCALE GENOMIC DNA]</scope>
    <source>
        <strain evidence="2 3">IMI 384185</strain>
    </source>
</reference>
<evidence type="ECO:0000313" key="2">
    <source>
        <dbReference type="EMBL" id="KAK1533998.1"/>
    </source>
</evidence>
<evidence type="ECO:0000313" key="3">
    <source>
        <dbReference type="Proteomes" id="UP001241169"/>
    </source>
</evidence>
<organism evidence="2 3">
    <name type="scientific">Colletotrichum paranaense</name>
    <dbReference type="NCBI Taxonomy" id="1914294"/>
    <lineage>
        <taxon>Eukaryota</taxon>
        <taxon>Fungi</taxon>
        <taxon>Dikarya</taxon>
        <taxon>Ascomycota</taxon>
        <taxon>Pezizomycotina</taxon>
        <taxon>Sordariomycetes</taxon>
        <taxon>Hypocreomycetidae</taxon>
        <taxon>Glomerellales</taxon>
        <taxon>Glomerellaceae</taxon>
        <taxon>Colletotrichum</taxon>
        <taxon>Colletotrichum acutatum species complex</taxon>
    </lineage>
</organism>
<accession>A0ABQ9SES5</accession>
<dbReference type="RefSeq" id="XP_060347148.1">
    <property type="nucleotide sequence ID" value="XM_060494966.1"/>
</dbReference>
<protein>
    <recommendedName>
        <fullName evidence="4">C2H2-type domain-containing protein</fullName>
    </recommendedName>
</protein>
<proteinExistence type="predicted"/>
<sequence length="624" mass="67932">MTRLASARPFSSPLSVLCVPFTICSYPWASSRPASAASIKTLSQLKIPKPEPRNQEPRKRSTTRPDQTRQFGVLFVPGSAAFLLQAPSRSTTSFPPRNMSLTVSNRFVGHQNSLGGGDFHPFPSPHHGSLMYSPQWPPTRPAAVQAQPQERELPGVAASLIPSHNSHGGGSGISSSSRQGTGPPRFGKAPDVTGGPASAAITRGGAASAGPGGGNGSGNIHSSQGGTNDGTYPAPAAQQPSAPVPPAGIINPFDLSAAEPSQPRHVLVRVDGDTGFYLGNAVGRPAPQEFSLPTEVDGSRSVANGDQIQTGWSIDYYGLSGSRHEYGNGIGWRCQESEAVADAQGNFGWPRKYVCSMCCLRWNAMPLPAKVIRGDVSQKDRIELRITRSQIRQMHGGIPDSLGRDAQSTGDPQLHYYLDHEGPGNEPCVRGLCQKCRPVSFLPDSQPTTHCCPPPVAEPGYLKEIYRCIMDNCPFLTDTRREMKAHLHSPRKNGHKSYLTSLAARIEHGQPLSAIDKEIASRLMLMFNDRDARGQKSISQPINTVLGPEDVSSPAILREHTQWMSYLGLHTPELHRRDFWDPRTGGWYYREYNMDDDFEDACENVRIISHATGRPVKPSDFLWR</sequence>
<name>A0ABQ9SES5_9PEZI</name>